<dbReference type="EMBL" id="HG322949">
    <property type="protein sequence ID" value="CDG84673.1"/>
    <property type="molecule type" value="Genomic_DNA"/>
</dbReference>
<evidence type="ECO:0000313" key="1">
    <source>
        <dbReference type="EMBL" id="CDG84673.1"/>
    </source>
</evidence>
<evidence type="ECO:0000313" key="2">
    <source>
        <dbReference type="Proteomes" id="UP000027604"/>
    </source>
</evidence>
<gene>
    <name evidence="1" type="ORF">GJA_4063</name>
</gene>
<keyword evidence="2" id="KW-1185">Reference proteome</keyword>
<dbReference type="PATRIC" id="fig|1349767.4.peg.641"/>
<reference evidence="1 2" key="1">
    <citation type="journal article" date="2015" name="Genome Announc.">
        <title>Genome Sequence of Mushroom Soft-Rot Pathogen Janthinobacterium agaricidamnosum.</title>
        <authorList>
            <person name="Graupner K."/>
            <person name="Lackner G."/>
            <person name="Hertweck C."/>
        </authorList>
    </citation>
    <scope>NUCLEOTIDE SEQUENCE [LARGE SCALE GENOMIC DNA]</scope>
    <source>
        <strain evidence="2">NBRC 102515 / DSM 9628</strain>
    </source>
</reference>
<proteinExistence type="predicted"/>
<accession>W0VBD9</accession>
<sequence length="39" mass="4605">MQPQRASNVTEFNNNITKINLMIILQVTRIFLYISINPR</sequence>
<dbReference type="HOGENOM" id="CLU_3311082_0_0_4"/>
<dbReference type="AlphaFoldDB" id="W0VBD9"/>
<dbReference type="KEGG" id="jag:GJA_4063"/>
<organism evidence="1 2">
    <name type="scientific">Janthinobacterium agaricidamnosum NBRC 102515 = DSM 9628</name>
    <dbReference type="NCBI Taxonomy" id="1349767"/>
    <lineage>
        <taxon>Bacteria</taxon>
        <taxon>Pseudomonadati</taxon>
        <taxon>Pseudomonadota</taxon>
        <taxon>Betaproteobacteria</taxon>
        <taxon>Burkholderiales</taxon>
        <taxon>Oxalobacteraceae</taxon>
        <taxon>Janthinobacterium</taxon>
    </lineage>
</organism>
<protein>
    <submittedName>
        <fullName evidence="1">Uncharacterized protein</fullName>
    </submittedName>
</protein>
<name>W0VBD9_9BURK</name>
<dbReference type="Proteomes" id="UP000027604">
    <property type="component" value="Chromosome I"/>
</dbReference>